<dbReference type="Proteomes" id="UP000077684">
    <property type="component" value="Unassembled WGS sequence"/>
</dbReference>
<accession>A0A8X7MI96</accession>
<reference evidence="2" key="1">
    <citation type="submission" date="2016-04" db="EMBL/GenBank/DDBJ databases">
        <authorList>
            <person name="Nguyen H.D."/>
            <person name="Samba Siva P."/>
            <person name="Cullis J."/>
            <person name="Levesque C.A."/>
            <person name="Hambleton S."/>
        </authorList>
    </citation>
    <scope>NUCLEOTIDE SEQUENCE</scope>
    <source>
        <strain evidence="2">DAOMC 236426</strain>
    </source>
</reference>
<protein>
    <submittedName>
        <fullName evidence="2">Uncharacterized protein</fullName>
    </submittedName>
</protein>
<feature type="compositionally biased region" description="Basic and acidic residues" evidence="1">
    <location>
        <begin position="154"/>
        <end position="173"/>
    </location>
</feature>
<feature type="compositionally biased region" description="Basic and acidic residues" evidence="1">
    <location>
        <begin position="30"/>
        <end position="39"/>
    </location>
</feature>
<dbReference type="EMBL" id="LWDE02002927">
    <property type="protein sequence ID" value="KAE8236488.1"/>
    <property type="molecule type" value="Genomic_DNA"/>
</dbReference>
<keyword evidence="3" id="KW-1185">Reference proteome</keyword>
<sequence>MTDRPGSDRWREPGQSIDVGVAATGSVNETHVRQVRKQDGATPSDRGTIGDRSCRRQHRSQRSMVGHDGDGSAFEPVGKARESPGQAADLQLWSNNLPLSRRDRTMKRLLEFIVPDRGGNPDLESTHAVRRTTTSGWKIGYDWRQARQEGSIRSLERGRTGLENEEQHRVVQR</sequence>
<gene>
    <name evidence="2" type="ORF">A4X06_0g9534</name>
</gene>
<feature type="region of interest" description="Disordered" evidence="1">
    <location>
        <begin position="150"/>
        <end position="173"/>
    </location>
</feature>
<dbReference type="AlphaFoldDB" id="A0A8X7MI96"/>
<reference evidence="2" key="2">
    <citation type="journal article" date="2019" name="IMA Fungus">
        <title>Genome sequencing and comparison of five Tilletia species to identify candidate genes for the detection of regulated species infecting wheat.</title>
        <authorList>
            <person name="Nguyen H.D.T."/>
            <person name="Sultana T."/>
            <person name="Kesanakurti P."/>
            <person name="Hambleton S."/>
        </authorList>
    </citation>
    <scope>NUCLEOTIDE SEQUENCE</scope>
    <source>
        <strain evidence="2">DAOMC 236426</strain>
    </source>
</reference>
<proteinExistence type="predicted"/>
<evidence type="ECO:0000313" key="2">
    <source>
        <dbReference type="EMBL" id="KAE8236488.1"/>
    </source>
</evidence>
<name>A0A8X7MI96_9BASI</name>
<evidence type="ECO:0000313" key="3">
    <source>
        <dbReference type="Proteomes" id="UP000077684"/>
    </source>
</evidence>
<feature type="compositionally biased region" description="Basic and acidic residues" evidence="1">
    <location>
        <begin position="1"/>
        <end position="12"/>
    </location>
</feature>
<evidence type="ECO:0000256" key="1">
    <source>
        <dbReference type="SAM" id="MobiDB-lite"/>
    </source>
</evidence>
<organism evidence="2 3">
    <name type="scientific">Tilletia controversa</name>
    <name type="common">dwarf bunt fungus</name>
    <dbReference type="NCBI Taxonomy" id="13291"/>
    <lineage>
        <taxon>Eukaryota</taxon>
        <taxon>Fungi</taxon>
        <taxon>Dikarya</taxon>
        <taxon>Basidiomycota</taxon>
        <taxon>Ustilaginomycotina</taxon>
        <taxon>Exobasidiomycetes</taxon>
        <taxon>Tilletiales</taxon>
        <taxon>Tilletiaceae</taxon>
        <taxon>Tilletia</taxon>
    </lineage>
</organism>
<feature type="region of interest" description="Disordered" evidence="1">
    <location>
        <begin position="1"/>
        <end position="89"/>
    </location>
</feature>
<comment type="caution">
    <text evidence="2">The sequence shown here is derived from an EMBL/GenBank/DDBJ whole genome shotgun (WGS) entry which is preliminary data.</text>
</comment>